<evidence type="ECO:0000313" key="2">
    <source>
        <dbReference type="Proteomes" id="UP000078543"/>
    </source>
</evidence>
<name>A0A178N1I8_9PROT</name>
<dbReference type="RefSeq" id="WP_068496556.1">
    <property type="nucleotide sequence ID" value="NZ_LWQU01000014.1"/>
</dbReference>
<reference evidence="1 2" key="1">
    <citation type="submission" date="2016-04" db="EMBL/GenBank/DDBJ databases">
        <title>Draft genome sequence of freshwater magnetotactic bacteria Magnetospirillum marisnigri SP-1 and Magnetospirillum moscoviense BB-1.</title>
        <authorList>
            <person name="Koziaeva V."/>
            <person name="Dziuba M.V."/>
            <person name="Ivanov T.M."/>
            <person name="Kuznetsov B."/>
            <person name="Grouzdev D.S."/>
        </authorList>
    </citation>
    <scope>NUCLEOTIDE SEQUENCE [LARGE SCALE GENOMIC DNA]</scope>
    <source>
        <strain evidence="1 2">BB-1</strain>
    </source>
</reference>
<dbReference type="EMBL" id="LWQU01000014">
    <property type="protein sequence ID" value="OAN66477.1"/>
    <property type="molecule type" value="Genomic_DNA"/>
</dbReference>
<gene>
    <name evidence="1" type="ORF">A6A05_18495</name>
</gene>
<dbReference type="AlphaFoldDB" id="A0A178N1I8"/>
<keyword evidence="2" id="KW-1185">Reference proteome</keyword>
<sequence length="71" mass="7817">MKTVAAISFRDNHSLSMDIEDVRRAEVTVPIQADDGTWCCELLVRTAHGTVALQLTADTPELLVVHSPELE</sequence>
<organism evidence="1 2">
    <name type="scientific">Magnetospirillum moscoviense</name>
    <dbReference type="NCBI Taxonomy" id="1437059"/>
    <lineage>
        <taxon>Bacteria</taxon>
        <taxon>Pseudomonadati</taxon>
        <taxon>Pseudomonadota</taxon>
        <taxon>Alphaproteobacteria</taxon>
        <taxon>Rhodospirillales</taxon>
        <taxon>Rhodospirillaceae</taxon>
        <taxon>Magnetospirillum</taxon>
    </lineage>
</organism>
<accession>A0A178N1I8</accession>
<dbReference type="Proteomes" id="UP000078543">
    <property type="component" value="Unassembled WGS sequence"/>
</dbReference>
<dbReference type="OrthoDB" id="7360428at2"/>
<evidence type="ECO:0000313" key="1">
    <source>
        <dbReference type="EMBL" id="OAN66477.1"/>
    </source>
</evidence>
<protein>
    <submittedName>
        <fullName evidence="1">Uncharacterized protein</fullName>
    </submittedName>
</protein>
<comment type="caution">
    <text evidence="1">The sequence shown here is derived from an EMBL/GenBank/DDBJ whole genome shotgun (WGS) entry which is preliminary data.</text>
</comment>
<proteinExistence type="predicted"/>